<evidence type="ECO:0000313" key="3">
    <source>
        <dbReference type="Proteomes" id="UP001530293"/>
    </source>
</evidence>
<dbReference type="Proteomes" id="UP001530293">
    <property type="component" value="Unassembled WGS sequence"/>
</dbReference>
<dbReference type="Gene3D" id="2.40.128.20">
    <property type="match status" value="1"/>
</dbReference>
<keyword evidence="3" id="KW-1185">Reference proteome</keyword>
<accession>A0ABD3N2E1</accession>
<dbReference type="SUPFAM" id="SSF50814">
    <property type="entry name" value="Lipocalins"/>
    <property type="match status" value="1"/>
</dbReference>
<protein>
    <submittedName>
        <fullName evidence="2">Uncharacterized protein</fullName>
    </submittedName>
</protein>
<sequence length="197" mass="21817">MMTTSLAADHQDPNALLPPSRPRVGLGSMNGTWILDKRRGNPSMRGYLETMGVTEFAIEAHEKGEAEHDTINIIDFDEEYFKIKKISRVTDLELELKLGEEFTQTLPGDRVKTVVATSDCPGETVNIVSRMPTINGMAMVTDNKILRREGNTLVMVQTLVIRNEQSGKENTTVRFFVPYHGEIGPVAITAKGAGLKK</sequence>
<name>A0ABD3N2E1_9STRA</name>
<evidence type="ECO:0000313" key="2">
    <source>
        <dbReference type="EMBL" id="KAL3769799.1"/>
    </source>
</evidence>
<proteinExistence type="predicted"/>
<evidence type="ECO:0000256" key="1">
    <source>
        <dbReference type="SAM" id="MobiDB-lite"/>
    </source>
</evidence>
<reference evidence="2 3" key="1">
    <citation type="submission" date="2024-10" db="EMBL/GenBank/DDBJ databases">
        <title>Updated reference genomes for cyclostephanoid diatoms.</title>
        <authorList>
            <person name="Roberts W.R."/>
            <person name="Alverson A.J."/>
        </authorList>
    </citation>
    <scope>NUCLEOTIDE SEQUENCE [LARGE SCALE GENOMIC DNA]</scope>
    <source>
        <strain evidence="2 3">AJA232-27</strain>
    </source>
</reference>
<feature type="region of interest" description="Disordered" evidence="1">
    <location>
        <begin position="1"/>
        <end position="22"/>
    </location>
</feature>
<dbReference type="EMBL" id="JALLBG020000050">
    <property type="protein sequence ID" value="KAL3769799.1"/>
    <property type="molecule type" value="Genomic_DNA"/>
</dbReference>
<organism evidence="2 3">
    <name type="scientific">Discostella pseudostelligera</name>
    <dbReference type="NCBI Taxonomy" id="259834"/>
    <lineage>
        <taxon>Eukaryota</taxon>
        <taxon>Sar</taxon>
        <taxon>Stramenopiles</taxon>
        <taxon>Ochrophyta</taxon>
        <taxon>Bacillariophyta</taxon>
        <taxon>Coscinodiscophyceae</taxon>
        <taxon>Thalassiosirophycidae</taxon>
        <taxon>Stephanodiscales</taxon>
        <taxon>Stephanodiscaceae</taxon>
        <taxon>Discostella</taxon>
    </lineage>
</organism>
<comment type="caution">
    <text evidence="2">The sequence shown here is derived from an EMBL/GenBank/DDBJ whole genome shotgun (WGS) entry which is preliminary data.</text>
</comment>
<dbReference type="AlphaFoldDB" id="A0ABD3N2E1"/>
<dbReference type="InterPro" id="IPR012674">
    <property type="entry name" value="Calycin"/>
</dbReference>
<gene>
    <name evidence="2" type="ORF">ACHAWU_010307</name>
</gene>